<proteinExistence type="inferred from homology"/>
<dbReference type="PANTHER" id="PTHR43744">
    <property type="entry name" value="ABC TRANSPORTER PERMEASE PROTEIN MG189-RELATED-RELATED"/>
    <property type="match status" value="1"/>
</dbReference>
<dbReference type="GO" id="GO:0055085">
    <property type="term" value="P:transmembrane transport"/>
    <property type="evidence" value="ECO:0007669"/>
    <property type="project" value="InterPro"/>
</dbReference>
<feature type="transmembrane region" description="Helical" evidence="7">
    <location>
        <begin position="211"/>
        <end position="234"/>
    </location>
</feature>
<keyword evidence="2 7" id="KW-0813">Transport</keyword>
<dbReference type="Pfam" id="PF00528">
    <property type="entry name" value="BPD_transp_1"/>
    <property type="match status" value="1"/>
</dbReference>
<feature type="transmembrane region" description="Helical" evidence="7">
    <location>
        <begin position="282"/>
        <end position="302"/>
    </location>
</feature>
<reference evidence="9 10" key="2">
    <citation type="submission" date="2020-08" db="EMBL/GenBank/DDBJ databases">
        <authorList>
            <person name="Ueki A."/>
            <person name="Tonouchi A."/>
        </authorList>
    </citation>
    <scope>NUCLEOTIDE SEQUENCE [LARGE SCALE GENOMIC DNA]</scope>
    <source>
        <strain evidence="9 10">CTTW</strain>
    </source>
</reference>
<comment type="similarity">
    <text evidence="7">Belongs to the binding-protein-dependent transport system permease family.</text>
</comment>
<accession>A0A7I8DNQ5</accession>
<dbReference type="AlphaFoldDB" id="A0A7I8DNQ5"/>
<feature type="domain" description="ABC transmembrane type-1" evidence="8">
    <location>
        <begin position="90"/>
        <end position="302"/>
    </location>
</feature>
<keyword evidence="5 7" id="KW-1133">Transmembrane helix</keyword>
<sequence>MKADLGNMKLKRKFRRFLHNGKFKTFLKICIYFVLICISYIYLEPIIRMISMAFMSGNDVIDPSVEWVPKHPSFHNLKVAIDVLDIKKTLFNSIWFSSLLAIAQTVVSALTGFALSRYEFKGKRIWFVMILIAFIIPVPLLMIPRLMIFISAQNLLGFNLIGTPIPQILMSITGQGVYSTVLILIFYNFFNLIPHSLDEAAMIDGASPRQVFVEIVMKLSSTTVLVVFLFSLVWNWNETYITGTLVRSSIDLLPAKLNIFDSVFQAYANAGPATAEFRINEAYKMSATLISITPLLILYAFVQKQFIQGIENTGITGE</sequence>
<reference evidence="9 10" key="1">
    <citation type="submission" date="2020-08" db="EMBL/GenBank/DDBJ databases">
        <title>Draft genome sequencing of an Anaerocolumna strain isolated from anoxic soil subjected to BSD treatment.</title>
        <authorList>
            <person name="Uek A."/>
            <person name="Tonouchi A."/>
        </authorList>
    </citation>
    <scope>NUCLEOTIDE SEQUENCE [LARGE SCALE GENOMIC DNA]</scope>
    <source>
        <strain evidence="9 10">CTTW</strain>
    </source>
</reference>
<evidence type="ECO:0000256" key="6">
    <source>
        <dbReference type="ARBA" id="ARBA00023136"/>
    </source>
</evidence>
<dbReference type="KEGG" id="acht:bsdcttw_23780"/>
<dbReference type="GO" id="GO:0005886">
    <property type="term" value="C:plasma membrane"/>
    <property type="evidence" value="ECO:0007669"/>
    <property type="project" value="UniProtKB-SubCell"/>
</dbReference>
<dbReference type="RefSeq" id="WP_225903845.1">
    <property type="nucleotide sequence ID" value="NZ_AP023368.1"/>
</dbReference>
<keyword evidence="6 7" id="KW-0472">Membrane</keyword>
<dbReference type="Proteomes" id="UP000515703">
    <property type="component" value="Chromosome"/>
</dbReference>
<evidence type="ECO:0000256" key="3">
    <source>
        <dbReference type="ARBA" id="ARBA00022475"/>
    </source>
</evidence>
<keyword evidence="3" id="KW-1003">Cell membrane</keyword>
<feature type="transmembrane region" description="Helical" evidence="7">
    <location>
        <begin position="127"/>
        <end position="148"/>
    </location>
</feature>
<dbReference type="EMBL" id="AP023368">
    <property type="protein sequence ID" value="BCJ99337.1"/>
    <property type="molecule type" value="Genomic_DNA"/>
</dbReference>
<evidence type="ECO:0000313" key="9">
    <source>
        <dbReference type="EMBL" id="BCJ99337.1"/>
    </source>
</evidence>
<evidence type="ECO:0000256" key="4">
    <source>
        <dbReference type="ARBA" id="ARBA00022692"/>
    </source>
</evidence>
<evidence type="ECO:0000256" key="1">
    <source>
        <dbReference type="ARBA" id="ARBA00004651"/>
    </source>
</evidence>
<protein>
    <submittedName>
        <fullName evidence="9">ABC transporter permease</fullName>
    </submittedName>
</protein>
<gene>
    <name evidence="9" type="ORF">bsdcttw_23780</name>
</gene>
<evidence type="ECO:0000259" key="8">
    <source>
        <dbReference type="PROSITE" id="PS50928"/>
    </source>
</evidence>
<dbReference type="InterPro" id="IPR000515">
    <property type="entry name" value="MetI-like"/>
</dbReference>
<name>A0A7I8DNQ5_9FIRM</name>
<dbReference type="Gene3D" id="1.10.3720.10">
    <property type="entry name" value="MetI-like"/>
    <property type="match status" value="1"/>
</dbReference>
<evidence type="ECO:0000256" key="7">
    <source>
        <dbReference type="RuleBase" id="RU363032"/>
    </source>
</evidence>
<keyword evidence="4 7" id="KW-0812">Transmembrane</keyword>
<feature type="transmembrane region" description="Helical" evidence="7">
    <location>
        <begin position="21"/>
        <end position="43"/>
    </location>
</feature>
<dbReference type="PROSITE" id="PS50928">
    <property type="entry name" value="ABC_TM1"/>
    <property type="match status" value="1"/>
</dbReference>
<feature type="transmembrane region" description="Helical" evidence="7">
    <location>
        <begin position="168"/>
        <end position="190"/>
    </location>
</feature>
<evidence type="ECO:0000256" key="2">
    <source>
        <dbReference type="ARBA" id="ARBA00022448"/>
    </source>
</evidence>
<keyword evidence="10" id="KW-1185">Reference proteome</keyword>
<feature type="transmembrane region" description="Helical" evidence="7">
    <location>
        <begin position="94"/>
        <end position="115"/>
    </location>
</feature>
<dbReference type="CDD" id="cd06261">
    <property type="entry name" value="TM_PBP2"/>
    <property type="match status" value="1"/>
</dbReference>
<dbReference type="SUPFAM" id="SSF161098">
    <property type="entry name" value="MetI-like"/>
    <property type="match status" value="1"/>
</dbReference>
<comment type="subcellular location">
    <subcellularLocation>
        <location evidence="1 7">Cell membrane</location>
        <topology evidence="1 7">Multi-pass membrane protein</topology>
    </subcellularLocation>
</comment>
<evidence type="ECO:0000256" key="5">
    <source>
        <dbReference type="ARBA" id="ARBA00022989"/>
    </source>
</evidence>
<evidence type="ECO:0000313" key="10">
    <source>
        <dbReference type="Proteomes" id="UP000515703"/>
    </source>
</evidence>
<dbReference type="InterPro" id="IPR035906">
    <property type="entry name" value="MetI-like_sf"/>
</dbReference>
<organism evidence="9 10">
    <name type="scientific">Anaerocolumna chitinilytica</name>
    <dbReference type="NCBI Taxonomy" id="1727145"/>
    <lineage>
        <taxon>Bacteria</taxon>
        <taxon>Bacillati</taxon>
        <taxon>Bacillota</taxon>
        <taxon>Clostridia</taxon>
        <taxon>Lachnospirales</taxon>
        <taxon>Lachnospiraceae</taxon>
        <taxon>Anaerocolumna</taxon>
    </lineage>
</organism>
<dbReference type="PANTHER" id="PTHR43744:SF8">
    <property type="entry name" value="SN-GLYCEROL-3-PHOSPHATE TRANSPORT SYSTEM PERMEASE PROTEIN UGPE"/>
    <property type="match status" value="1"/>
</dbReference>